<dbReference type="RefSeq" id="WP_048837383.1">
    <property type="nucleotide sequence ID" value="NZ_BAMV01000003.1"/>
</dbReference>
<dbReference type="SUPFAM" id="SSF52283">
    <property type="entry name" value="Formate/glycerate dehydrogenase catalytic domain-like"/>
    <property type="match status" value="1"/>
</dbReference>
<dbReference type="GO" id="GO:0051287">
    <property type="term" value="F:NAD binding"/>
    <property type="evidence" value="ECO:0007669"/>
    <property type="project" value="InterPro"/>
</dbReference>
<dbReference type="EMBL" id="BAMV01000003">
    <property type="protein sequence ID" value="GAN59285.1"/>
    <property type="molecule type" value="Genomic_DNA"/>
</dbReference>
<accession>A0A0D6N0Q1</accession>
<reference evidence="5 7" key="2">
    <citation type="submission" date="2019-07" db="EMBL/GenBank/DDBJ databases">
        <title>Whole genome shotgun sequence of Acetobacter cibinongensis NBRC 16605.</title>
        <authorList>
            <person name="Hosoyama A."/>
            <person name="Uohara A."/>
            <person name="Ohji S."/>
            <person name="Ichikawa N."/>
        </authorList>
    </citation>
    <scope>NUCLEOTIDE SEQUENCE [LARGE SCALE GENOMIC DNA]</scope>
    <source>
        <strain evidence="5 7">NBRC 16605</strain>
    </source>
</reference>
<dbReference type="InterPro" id="IPR006140">
    <property type="entry name" value="D-isomer_DH_NAD-bd"/>
</dbReference>
<dbReference type="Proteomes" id="UP000321891">
    <property type="component" value="Unassembled WGS sequence"/>
</dbReference>
<evidence type="ECO:0000259" key="3">
    <source>
        <dbReference type="Pfam" id="PF02826"/>
    </source>
</evidence>
<dbReference type="SUPFAM" id="SSF51735">
    <property type="entry name" value="NAD(P)-binding Rossmann-fold domains"/>
    <property type="match status" value="1"/>
</dbReference>
<dbReference type="EMBL" id="BJVU01000006">
    <property type="protein sequence ID" value="GEL59034.1"/>
    <property type="molecule type" value="Genomic_DNA"/>
</dbReference>
<comment type="caution">
    <text evidence="4">The sequence shown here is derived from an EMBL/GenBank/DDBJ whole genome shotgun (WGS) entry which is preliminary data.</text>
</comment>
<sequence>MVCLAVKAGSPVTFPEWKALFTELMPGLEVQDWYAPSFDPARVDYAFVWQPEAGRLAQMGKLKAILSVAAGVDHILADPLLPKGIPIVRMGGDETETQMADYVRWAVFSLLREAPRWHVAQARASWARKDMPPTRLSTNSCVGIMGLGHLGTHVAQTLLAAGFKVCGWARHDKQQEGIVCYAGPDGLLPFLQHSDIVVCLLPETPETKGMVTYSLLSHIRKPAGFINVGRGAVVVQADLARALQDGTLHGAVLDVFETEPLPADSPLWAMSGVLLTPHVASEASRPARARYVVATLAALERGEPVDRLYDPAQGY</sequence>
<evidence type="ECO:0000313" key="4">
    <source>
        <dbReference type="EMBL" id="GAN59285.1"/>
    </source>
</evidence>
<dbReference type="PANTHER" id="PTHR43333:SF1">
    <property type="entry name" value="D-ISOMER SPECIFIC 2-HYDROXYACID DEHYDROGENASE NAD-BINDING DOMAIN-CONTAINING PROTEIN"/>
    <property type="match status" value="1"/>
</dbReference>
<dbReference type="CDD" id="cd12164">
    <property type="entry name" value="GDH_like_2"/>
    <property type="match status" value="1"/>
</dbReference>
<dbReference type="GO" id="GO:0016491">
    <property type="term" value="F:oxidoreductase activity"/>
    <property type="evidence" value="ECO:0007669"/>
    <property type="project" value="UniProtKB-KW"/>
</dbReference>
<gene>
    <name evidence="4" type="ORF">Abci_003_048</name>
    <name evidence="5" type="ORF">ACI01nite_16360</name>
</gene>
<keyword evidence="2" id="KW-0520">NAD</keyword>
<dbReference type="AlphaFoldDB" id="A0A0D6N0Q1"/>
<feature type="domain" description="D-isomer specific 2-hydroxyacid dehydrogenase NAD-binding" evidence="3">
    <location>
        <begin position="106"/>
        <end position="280"/>
    </location>
</feature>
<dbReference type="Gene3D" id="3.40.50.720">
    <property type="entry name" value="NAD(P)-binding Rossmann-like Domain"/>
    <property type="match status" value="2"/>
</dbReference>
<dbReference type="InterPro" id="IPR036291">
    <property type="entry name" value="NAD(P)-bd_dom_sf"/>
</dbReference>
<dbReference type="STRING" id="1231339.Abci_003_048"/>
<organism evidence="4 6">
    <name type="scientific">Acetobacter cibinongensis</name>
    <dbReference type="NCBI Taxonomy" id="146475"/>
    <lineage>
        <taxon>Bacteria</taxon>
        <taxon>Pseudomonadati</taxon>
        <taxon>Pseudomonadota</taxon>
        <taxon>Alphaproteobacteria</taxon>
        <taxon>Acetobacterales</taxon>
        <taxon>Acetobacteraceae</taxon>
        <taxon>Acetobacter</taxon>
    </lineage>
</organism>
<proteinExistence type="predicted"/>
<evidence type="ECO:0000313" key="5">
    <source>
        <dbReference type="EMBL" id="GEL59034.1"/>
    </source>
</evidence>
<reference evidence="4 6" key="1">
    <citation type="submission" date="2012-11" db="EMBL/GenBank/DDBJ databases">
        <title>Whole genome sequence of Acetobacter cibinongensis 4H-1.</title>
        <authorList>
            <person name="Azuma Y."/>
            <person name="Higashiura N."/>
            <person name="Hirakawa H."/>
            <person name="Matsushita K."/>
        </authorList>
    </citation>
    <scope>NUCLEOTIDE SEQUENCE [LARGE SCALE GENOMIC DNA]</scope>
    <source>
        <strain evidence="4 6">4H-1</strain>
    </source>
</reference>
<dbReference type="PANTHER" id="PTHR43333">
    <property type="entry name" value="2-HACID_DH_C DOMAIN-CONTAINING PROTEIN"/>
    <property type="match status" value="1"/>
</dbReference>
<accession>A0A6N3SPR0</accession>
<dbReference type="Pfam" id="PF02826">
    <property type="entry name" value="2-Hacid_dh_C"/>
    <property type="match status" value="1"/>
</dbReference>
<protein>
    <submittedName>
        <fullName evidence="4">D-isomer specific 2-hydroxyacid dehydrogenase</fullName>
    </submittedName>
    <submittedName>
        <fullName evidence="5">Glyoxylate/hydroxypyruvate reductase A</fullName>
    </submittedName>
</protein>
<keyword evidence="7" id="KW-1185">Reference proteome</keyword>
<evidence type="ECO:0000313" key="6">
    <source>
        <dbReference type="Proteomes" id="UP000032671"/>
    </source>
</evidence>
<name>A0A0D6N0Q1_9PROT</name>
<evidence type="ECO:0000256" key="2">
    <source>
        <dbReference type="ARBA" id="ARBA00023027"/>
    </source>
</evidence>
<keyword evidence="1" id="KW-0560">Oxidoreductase</keyword>
<evidence type="ECO:0000313" key="7">
    <source>
        <dbReference type="Proteomes" id="UP000321891"/>
    </source>
</evidence>
<evidence type="ECO:0000256" key="1">
    <source>
        <dbReference type="ARBA" id="ARBA00023002"/>
    </source>
</evidence>
<dbReference type="Proteomes" id="UP000032671">
    <property type="component" value="Unassembled WGS sequence"/>
</dbReference>